<reference evidence="3 4" key="1">
    <citation type="submission" date="2020-09" db="EMBL/GenBank/DDBJ databases">
        <title>Biosynthesis of the nuclear factor of activated T cells inhibitor NFAT-133 and its congeners in Streptomyces pactum.</title>
        <authorList>
            <person name="Zhou W."/>
            <person name="Posri P."/>
            <person name="Abugrain M.E."/>
            <person name="Weisberg A.J."/>
            <person name="Chang J.H."/>
            <person name="Mahmud T."/>
        </authorList>
    </citation>
    <scope>NUCLEOTIDE SEQUENCE [LARGE SCALE GENOMIC DNA]</scope>
    <source>
        <strain evidence="3 4">ATCC 27456</strain>
    </source>
</reference>
<feature type="region of interest" description="Disordered" evidence="1">
    <location>
        <begin position="1"/>
        <end position="34"/>
    </location>
</feature>
<dbReference type="PROSITE" id="PS50943">
    <property type="entry name" value="HTH_CROC1"/>
    <property type="match status" value="1"/>
</dbReference>
<dbReference type="InterPro" id="IPR010982">
    <property type="entry name" value="Lambda_DNA-bd_dom_sf"/>
</dbReference>
<organism evidence="3 4">
    <name type="scientific">Streptomyces pactum</name>
    <dbReference type="NCBI Taxonomy" id="68249"/>
    <lineage>
        <taxon>Bacteria</taxon>
        <taxon>Bacillati</taxon>
        <taxon>Actinomycetota</taxon>
        <taxon>Actinomycetes</taxon>
        <taxon>Kitasatosporales</taxon>
        <taxon>Streptomycetaceae</taxon>
        <taxon>Streptomyces</taxon>
    </lineage>
</organism>
<dbReference type="Pfam" id="PF19054">
    <property type="entry name" value="DUF5753"/>
    <property type="match status" value="1"/>
</dbReference>
<dbReference type="Proteomes" id="UP000807371">
    <property type="component" value="Unassembled WGS sequence"/>
</dbReference>
<feature type="compositionally biased region" description="Gly residues" evidence="1">
    <location>
        <begin position="1"/>
        <end position="10"/>
    </location>
</feature>
<dbReference type="InterPro" id="IPR043917">
    <property type="entry name" value="DUF5753"/>
</dbReference>
<gene>
    <name evidence="3" type="ORF">IHE55_11635</name>
</gene>
<proteinExistence type="predicted"/>
<evidence type="ECO:0000313" key="4">
    <source>
        <dbReference type="Proteomes" id="UP000807371"/>
    </source>
</evidence>
<dbReference type="Pfam" id="PF13560">
    <property type="entry name" value="HTH_31"/>
    <property type="match status" value="1"/>
</dbReference>
<evidence type="ECO:0000313" key="3">
    <source>
        <dbReference type="EMBL" id="MBH5335414.1"/>
    </source>
</evidence>
<dbReference type="InterPro" id="IPR001387">
    <property type="entry name" value="Cro/C1-type_HTH"/>
</dbReference>
<evidence type="ECO:0000256" key="1">
    <source>
        <dbReference type="SAM" id="MobiDB-lite"/>
    </source>
</evidence>
<dbReference type="CDD" id="cd00093">
    <property type="entry name" value="HTH_XRE"/>
    <property type="match status" value="1"/>
</dbReference>
<protein>
    <submittedName>
        <fullName evidence="3">Helix-turn-helix domain-containing protein</fullName>
    </submittedName>
</protein>
<keyword evidence="4" id="KW-1185">Reference proteome</keyword>
<dbReference type="EMBL" id="JACYXC010000001">
    <property type="protein sequence ID" value="MBH5335414.1"/>
    <property type="molecule type" value="Genomic_DNA"/>
</dbReference>
<accession>A0ABS0NJN6</accession>
<dbReference type="RefSeq" id="WP_197988970.1">
    <property type="nucleotide sequence ID" value="NZ_JACYXC010000001.1"/>
</dbReference>
<dbReference type="Gene3D" id="1.10.260.40">
    <property type="entry name" value="lambda repressor-like DNA-binding domains"/>
    <property type="match status" value="1"/>
</dbReference>
<dbReference type="SMART" id="SM00530">
    <property type="entry name" value="HTH_XRE"/>
    <property type="match status" value="1"/>
</dbReference>
<name>A0ABS0NJN6_9ACTN</name>
<sequence>MTGDNGGVAGPGRRSSATDGTDSPGWDPGLDEDDSGAVVKAVGRQIKVWREAAGLKQAELGAAIGYGEELVSAVERGRRIPRPEFLDKADEALGAGGKIAAMKKDVAEARYPKKVRDLARLEAEAVELGAYGNHNLHGLLQTEEYARALFGVRRPALAEEDLERYVAARLARQEIFTRTPMVTLTFVQEEVTLRRPIGGRMVLRRQLEHLLAVGQLRNVEIQVMPTNREDHAGMGGEVQLLKLKDGTAVGHSEAQLMTRLVSSPREVHLLDLRYGIIRSQALSPRESLAFIEKVLGDT</sequence>
<evidence type="ECO:0000259" key="2">
    <source>
        <dbReference type="PROSITE" id="PS50943"/>
    </source>
</evidence>
<comment type="caution">
    <text evidence="3">The sequence shown here is derived from an EMBL/GenBank/DDBJ whole genome shotgun (WGS) entry which is preliminary data.</text>
</comment>
<feature type="domain" description="HTH cro/C1-type" evidence="2">
    <location>
        <begin position="46"/>
        <end position="94"/>
    </location>
</feature>
<dbReference type="SUPFAM" id="SSF47413">
    <property type="entry name" value="lambda repressor-like DNA-binding domains"/>
    <property type="match status" value="1"/>
</dbReference>